<organism evidence="9 10">
    <name type="scientific">Malus domestica</name>
    <name type="common">Apple</name>
    <name type="synonym">Pyrus malus</name>
    <dbReference type="NCBI Taxonomy" id="3750"/>
    <lineage>
        <taxon>Eukaryota</taxon>
        <taxon>Viridiplantae</taxon>
        <taxon>Streptophyta</taxon>
        <taxon>Embryophyta</taxon>
        <taxon>Tracheophyta</taxon>
        <taxon>Spermatophyta</taxon>
        <taxon>Magnoliopsida</taxon>
        <taxon>eudicotyledons</taxon>
        <taxon>Gunneridae</taxon>
        <taxon>Pentapetalae</taxon>
        <taxon>rosids</taxon>
        <taxon>fabids</taxon>
        <taxon>Rosales</taxon>
        <taxon>Rosaceae</taxon>
        <taxon>Amygdaloideae</taxon>
        <taxon>Maleae</taxon>
        <taxon>Malus</taxon>
    </lineage>
</organism>
<dbReference type="PANTHER" id="PTHR45863:SF47">
    <property type="entry name" value="SERINE_THREONINE-PROTEIN KINASE BSK3"/>
    <property type="match status" value="1"/>
</dbReference>
<evidence type="ECO:0000256" key="2">
    <source>
        <dbReference type="ARBA" id="ARBA00022475"/>
    </source>
</evidence>
<comment type="subcellular location">
    <subcellularLocation>
        <location evidence="1">Endomembrane system</location>
    </subcellularLocation>
</comment>
<dbReference type="GO" id="GO:0005524">
    <property type="term" value="F:ATP binding"/>
    <property type="evidence" value="ECO:0007669"/>
    <property type="project" value="UniProtKB-KW"/>
</dbReference>
<reference evidence="9 10" key="1">
    <citation type="submission" date="2018-10" db="EMBL/GenBank/DDBJ databases">
        <title>A high-quality apple genome assembly.</title>
        <authorList>
            <person name="Hu J."/>
        </authorList>
    </citation>
    <scope>NUCLEOTIDE SEQUENCE [LARGE SCALE GENOMIC DNA]</scope>
    <source>
        <strain evidence="10">cv. HFTH1</strain>
        <tissue evidence="9">Young leaf</tissue>
    </source>
</reference>
<dbReference type="InterPro" id="IPR058209">
    <property type="entry name" value="TPR_BSK1_C"/>
</dbReference>
<proteinExistence type="predicted"/>
<dbReference type="GO" id="GO:0012505">
    <property type="term" value="C:endomembrane system"/>
    <property type="evidence" value="ECO:0007669"/>
    <property type="project" value="UniProtKB-SubCell"/>
</dbReference>
<keyword evidence="4" id="KW-0547">Nucleotide-binding</keyword>
<dbReference type="EMBL" id="RDQH01000327">
    <property type="protein sequence ID" value="RXI08057.1"/>
    <property type="molecule type" value="Genomic_DNA"/>
</dbReference>
<sequence length="108" mass="12615">MQFVDVKTIVSPTTFARRSLSYLMSDMPQEAINDAMQAQVVSPVWHLHVIFRLLPFRPLEWMVKLKQHLRRVLCLNPKGAKQLDRSEYLGRSTRCLVCHFSRFGSQLI</sequence>
<name>A0A498KKQ3_MALDO</name>
<evidence type="ECO:0000256" key="3">
    <source>
        <dbReference type="ARBA" id="ARBA00022679"/>
    </source>
</evidence>
<protein>
    <recommendedName>
        <fullName evidence="8">Serine/threonine-protein kinase BSK1-like TPR repeats domain-containing protein</fullName>
    </recommendedName>
</protein>
<evidence type="ECO:0000313" key="9">
    <source>
        <dbReference type="EMBL" id="RXI08057.1"/>
    </source>
</evidence>
<keyword evidence="2" id="KW-1003">Cell membrane</keyword>
<keyword evidence="6" id="KW-0067">ATP-binding</keyword>
<evidence type="ECO:0000313" key="10">
    <source>
        <dbReference type="Proteomes" id="UP000290289"/>
    </source>
</evidence>
<dbReference type="GO" id="GO:0004672">
    <property type="term" value="F:protein kinase activity"/>
    <property type="evidence" value="ECO:0007669"/>
    <property type="project" value="InterPro"/>
</dbReference>
<evidence type="ECO:0000259" key="8">
    <source>
        <dbReference type="Pfam" id="PF25575"/>
    </source>
</evidence>
<evidence type="ECO:0000256" key="1">
    <source>
        <dbReference type="ARBA" id="ARBA00004308"/>
    </source>
</evidence>
<keyword evidence="3" id="KW-0808">Transferase</keyword>
<keyword evidence="7" id="KW-0472">Membrane</keyword>
<dbReference type="STRING" id="3750.A0A498KKQ3"/>
<dbReference type="Pfam" id="PF25575">
    <property type="entry name" value="TPR_BSK1_C"/>
    <property type="match status" value="1"/>
</dbReference>
<feature type="domain" description="Serine/threonine-protein kinase BSK1-like TPR repeats" evidence="8">
    <location>
        <begin position="2"/>
        <end position="48"/>
    </location>
</feature>
<evidence type="ECO:0000256" key="6">
    <source>
        <dbReference type="ARBA" id="ARBA00022840"/>
    </source>
</evidence>
<dbReference type="AlphaFoldDB" id="A0A498KKQ3"/>
<gene>
    <name evidence="9" type="ORF">DVH24_014623</name>
</gene>
<evidence type="ECO:0000256" key="5">
    <source>
        <dbReference type="ARBA" id="ARBA00022777"/>
    </source>
</evidence>
<keyword evidence="5" id="KW-0418">Kinase</keyword>
<comment type="caution">
    <text evidence="9">The sequence shown here is derived from an EMBL/GenBank/DDBJ whole genome shotgun (WGS) entry which is preliminary data.</text>
</comment>
<keyword evidence="10" id="KW-1185">Reference proteome</keyword>
<evidence type="ECO:0000256" key="7">
    <source>
        <dbReference type="ARBA" id="ARBA00023136"/>
    </source>
</evidence>
<dbReference type="InterPro" id="IPR045845">
    <property type="entry name" value="BSK"/>
</dbReference>
<accession>A0A498KKQ3</accession>
<dbReference type="Proteomes" id="UP000290289">
    <property type="component" value="Chromosome 1"/>
</dbReference>
<evidence type="ECO:0000256" key="4">
    <source>
        <dbReference type="ARBA" id="ARBA00022741"/>
    </source>
</evidence>
<dbReference type="GO" id="GO:0009742">
    <property type="term" value="P:brassinosteroid mediated signaling pathway"/>
    <property type="evidence" value="ECO:0007669"/>
    <property type="project" value="InterPro"/>
</dbReference>
<dbReference type="PANTHER" id="PTHR45863">
    <property type="entry name" value="SERINE/THREONINE-PROTEIN KINASE BSK5"/>
    <property type="match status" value="1"/>
</dbReference>